<evidence type="ECO:0000313" key="10">
    <source>
        <dbReference type="EMBL" id="KAJ9148395.1"/>
    </source>
</evidence>
<evidence type="ECO:0000256" key="1">
    <source>
        <dbReference type="ARBA" id="ARBA00004141"/>
    </source>
</evidence>
<dbReference type="GO" id="GO:0005886">
    <property type="term" value="C:plasma membrane"/>
    <property type="evidence" value="ECO:0007669"/>
    <property type="project" value="TreeGrafter"/>
</dbReference>
<feature type="region of interest" description="Disordered" evidence="7">
    <location>
        <begin position="1"/>
        <end position="44"/>
    </location>
</feature>
<dbReference type="Proteomes" id="UP001174694">
    <property type="component" value="Unassembled WGS sequence"/>
</dbReference>
<dbReference type="AlphaFoldDB" id="A0AA38RQ16"/>
<feature type="domain" description="Major facilitator superfamily (MFS) profile" evidence="9">
    <location>
        <begin position="74"/>
        <end position="577"/>
    </location>
</feature>
<dbReference type="FunFam" id="1.20.1250.20:FF:000284">
    <property type="entry name" value="Siderophore iron transporter mirB"/>
    <property type="match status" value="1"/>
</dbReference>
<accession>A0AA38RQ16</accession>
<feature type="transmembrane region" description="Helical" evidence="8">
    <location>
        <begin position="104"/>
        <end position="127"/>
    </location>
</feature>
<evidence type="ECO:0000259" key="9">
    <source>
        <dbReference type="PROSITE" id="PS50850"/>
    </source>
</evidence>
<feature type="transmembrane region" description="Helical" evidence="8">
    <location>
        <begin position="308"/>
        <end position="330"/>
    </location>
</feature>
<evidence type="ECO:0000256" key="6">
    <source>
        <dbReference type="ARBA" id="ARBA00023136"/>
    </source>
</evidence>
<feature type="compositionally biased region" description="Polar residues" evidence="7">
    <location>
        <begin position="1"/>
        <end position="13"/>
    </location>
</feature>
<feature type="transmembrane region" description="Helical" evidence="8">
    <location>
        <begin position="391"/>
        <end position="410"/>
    </location>
</feature>
<protein>
    <submittedName>
        <fullName evidence="10">Major facilitator superfamily domain, general substrate transporter</fullName>
    </submittedName>
</protein>
<feature type="transmembrane region" description="Helical" evidence="8">
    <location>
        <begin position="273"/>
        <end position="296"/>
    </location>
</feature>
<keyword evidence="5 8" id="KW-1133">Transmembrane helix</keyword>
<evidence type="ECO:0000256" key="2">
    <source>
        <dbReference type="ARBA" id="ARBA00008335"/>
    </source>
</evidence>
<feature type="transmembrane region" description="Helical" evidence="8">
    <location>
        <begin position="476"/>
        <end position="503"/>
    </location>
</feature>
<feature type="transmembrane region" description="Helical" evidence="8">
    <location>
        <begin position="198"/>
        <end position="216"/>
    </location>
</feature>
<evidence type="ECO:0000256" key="5">
    <source>
        <dbReference type="ARBA" id="ARBA00022989"/>
    </source>
</evidence>
<dbReference type="InterPro" id="IPR020846">
    <property type="entry name" value="MFS_dom"/>
</dbReference>
<dbReference type="InterPro" id="IPR011701">
    <property type="entry name" value="MFS"/>
</dbReference>
<name>A0AA38RQ16_9PEZI</name>
<evidence type="ECO:0000256" key="8">
    <source>
        <dbReference type="SAM" id="Phobius"/>
    </source>
</evidence>
<feature type="transmembrane region" description="Helical" evidence="8">
    <location>
        <begin position="417"/>
        <end position="436"/>
    </location>
</feature>
<dbReference type="PROSITE" id="PS50850">
    <property type="entry name" value="MFS"/>
    <property type="match status" value="1"/>
</dbReference>
<keyword evidence="6 8" id="KW-0472">Membrane</keyword>
<feature type="transmembrane region" description="Helical" evidence="8">
    <location>
        <begin position="442"/>
        <end position="464"/>
    </location>
</feature>
<comment type="caution">
    <text evidence="10">The sequence shown here is derived from an EMBL/GenBank/DDBJ whole genome shotgun (WGS) entry which is preliminary data.</text>
</comment>
<organism evidence="10 11">
    <name type="scientific">Pleurostoma richardsiae</name>
    <dbReference type="NCBI Taxonomy" id="41990"/>
    <lineage>
        <taxon>Eukaryota</taxon>
        <taxon>Fungi</taxon>
        <taxon>Dikarya</taxon>
        <taxon>Ascomycota</taxon>
        <taxon>Pezizomycotina</taxon>
        <taxon>Sordariomycetes</taxon>
        <taxon>Sordariomycetidae</taxon>
        <taxon>Calosphaeriales</taxon>
        <taxon>Pleurostomataceae</taxon>
        <taxon>Pleurostoma</taxon>
    </lineage>
</organism>
<feature type="transmembrane region" description="Helical" evidence="8">
    <location>
        <begin position="554"/>
        <end position="573"/>
    </location>
</feature>
<evidence type="ECO:0000313" key="11">
    <source>
        <dbReference type="Proteomes" id="UP001174694"/>
    </source>
</evidence>
<dbReference type="SUPFAM" id="SSF103473">
    <property type="entry name" value="MFS general substrate transporter"/>
    <property type="match status" value="2"/>
</dbReference>
<feature type="transmembrane region" description="Helical" evidence="8">
    <location>
        <begin position="65"/>
        <end position="84"/>
    </location>
</feature>
<keyword evidence="4 8" id="KW-0812">Transmembrane</keyword>
<dbReference type="PANTHER" id="PTHR23501:SF3">
    <property type="entry name" value="MAJOR FACILITATOR SUPERFAMILY (MFS) PROFILE DOMAIN-CONTAINING PROTEIN"/>
    <property type="match status" value="1"/>
</dbReference>
<evidence type="ECO:0000256" key="4">
    <source>
        <dbReference type="ARBA" id="ARBA00022692"/>
    </source>
</evidence>
<proteinExistence type="inferred from homology"/>
<comment type="subcellular location">
    <subcellularLocation>
        <location evidence="1">Membrane</location>
        <topology evidence="1">Multi-pass membrane protein</topology>
    </subcellularLocation>
</comment>
<feature type="transmembrane region" description="Helical" evidence="8">
    <location>
        <begin position="228"/>
        <end position="252"/>
    </location>
</feature>
<dbReference type="GO" id="GO:0022857">
    <property type="term" value="F:transmembrane transporter activity"/>
    <property type="evidence" value="ECO:0007669"/>
    <property type="project" value="InterPro"/>
</dbReference>
<feature type="transmembrane region" description="Helical" evidence="8">
    <location>
        <begin position="139"/>
        <end position="156"/>
    </location>
</feature>
<dbReference type="EMBL" id="JANBVO010000013">
    <property type="protein sequence ID" value="KAJ9148395.1"/>
    <property type="molecule type" value="Genomic_DNA"/>
</dbReference>
<evidence type="ECO:0000256" key="7">
    <source>
        <dbReference type="SAM" id="MobiDB-lite"/>
    </source>
</evidence>
<feature type="transmembrane region" description="Helical" evidence="8">
    <location>
        <begin position="350"/>
        <end position="371"/>
    </location>
</feature>
<gene>
    <name evidence="10" type="ORF">NKR23_g5204</name>
</gene>
<dbReference type="InterPro" id="IPR036259">
    <property type="entry name" value="MFS_trans_sf"/>
</dbReference>
<keyword evidence="11" id="KW-1185">Reference proteome</keyword>
<reference evidence="10" key="1">
    <citation type="submission" date="2022-07" db="EMBL/GenBank/DDBJ databases">
        <title>Fungi with potential for degradation of polypropylene.</title>
        <authorList>
            <person name="Gostincar C."/>
        </authorList>
    </citation>
    <scope>NUCLEOTIDE SEQUENCE</scope>
    <source>
        <strain evidence="10">EXF-13308</strain>
    </source>
</reference>
<evidence type="ECO:0000256" key="3">
    <source>
        <dbReference type="ARBA" id="ARBA00022448"/>
    </source>
</evidence>
<sequence>MGRSSSDVVTTAGTGPAQVAAPEVSSEKPQELTEMGGQSKSDLLGDTVPEDSQAGVRAVEAAATVWTKWHLVAAYVIIWLIYFITSTQEVVVRVLSPFVTSSFALHSLTAATTIIASVIGGLSKLPLAKILDTWGRPQGLALTLLIWVLGFVMMAACKNVETYCAAQVFSSVGAQGVSYCLTIFIADTSSLKNRSLMLAFATSPYIVTTWIGGPMADSIYSGPGWRWGFGIFAIVTPVVVGPLCILFLWNHWRARKMGVLPERRGKLTLRSAAKYAVEVDLFGILLLAGGMALFLLPFSLYSYQKDQWRSPMIICMIIFGGLLIIAFVLYEKFFAPVKFIPVSLLMDRTVFFAGLMLVFIFFNSAVWGSYFTSMLLVVWNQTVTEATYISNIYRVGSCFSALFIGVFIRWSGRFKWVAVYYGVPLMTLGVGLMIHFRQPGSSIGYIIMTQIFVAFAGGPIVIAAEMAMMVPSSHQHIAAIMAILDLFGSIGSALGSTVSAAIWTSVFKRSLKKYLPASAPIDNIYGSLYTQLAYRPGTEIRKGISLAYGDAQKYMLITSTCLLGGALVCAALWRDINIKNLKQVRGIVV</sequence>
<comment type="similarity">
    <text evidence="2">Belongs to the major facilitator superfamily.</text>
</comment>
<dbReference type="Gene3D" id="1.20.1250.20">
    <property type="entry name" value="MFS general substrate transporter like domains"/>
    <property type="match status" value="2"/>
</dbReference>
<keyword evidence="3" id="KW-0813">Transport</keyword>
<dbReference type="PANTHER" id="PTHR23501">
    <property type="entry name" value="MAJOR FACILITATOR SUPERFAMILY"/>
    <property type="match status" value="1"/>
</dbReference>
<dbReference type="Pfam" id="PF07690">
    <property type="entry name" value="MFS_1"/>
    <property type="match status" value="1"/>
</dbReference>